<dbReference type="InterPro" id="IPR011050">
    <property type="entry name" value="Pectin_lyase_fold/virulence"/>
</dbReference>
<dbReference type="Proteomes" id="UP000309488">
    <property type="component" value="Unassembled WGS sequence"/>
</dbReference>
<sequence length="1049" mass="116739">MYFYEKSVKQYISLACAVLLCFGFITTTAQNKKIDPPKPLFKGKDGKLAYTPDTYGNRIPDFSYSGYMAGEKAIPTAPVSVFVPVKEGDATLRIQSAINYVSKLPIGRDGLRGAVLLEKGLYKVAGTLKITASGVILRGSGMDNGGTLIQASGLDRIGVIRILGKSDRLEEAAVQITDEYVPVNAMKFSVGNAANFRVGEQILIHRPSTKEWIETLKTAEFGGGESALGWKPETRDIHWDRKITNISGNVISIDAPITTALDAKYGGGTISKYKWDGRITQSGVENLKLQSDYHKDNLKDEYHRWTAISVENVEDAWIRQVIFQHFAGSAVYVSETAKRITVEDCKSLTPVSEIGGERRNTFFTAGQQTLFQRIYAEYGIHDFAVGFCVPGPNAFVQCQSYLPFSFSGAIDSWASGTLFDIVNIDGQAMSFMNRGQDGQGAGWAGANSVFWQCSAARVDNYQPPTAQNWAFGTWAQFAGDGYWDMSNEQIQPRSLYYTQLKDRIGNEADSRTILLPVETEASSSPPVDVAEKLTKIAFKPALALAEYIDKASERTKISSDKNQAKSIEAIGLDKITTPTLAAMMSIKNGWLVRGNEIVVGNRQDVQWWNGSARPYGFKNSKPHVTRFVPGRSGKGLTDDLAEITDSMKNGTVKILDHNYGLWYDRRRDDHQRVRRMDGDVWAPFYELPFARSGQDKAWDGLSKYDISKYNLWYWDRLKQFANLADQKGLVLIHENYFQHNIIEAGAHYADFPWRTANNINSTGFPEPVPYAGDKRIFMAEQFYDINDPVRRKLHKAYIYKCLENFDDNNGVIQLIGAEFTGPISFVQFWIDTIKEWKKTTGKHPIIGLSVTKDVQDAILADPNRANVIDLIDIRYWHYQEDGTAYAPLGGQNLAPRQHARLLKPKKTSFEQVYHAVSEYKTKFPTKAVIYSGDNYTGYGWAILMAGGSLSNVFGLNNEQLISASAMKPFIPSGSTKQYGLENVGKAYILYNASADALNLDLSKVSGSFSLKIQNAKNGSVLKEEKVNAGSIIKINKTGSGDEVIILNKI</sequence>
<dbReference type="Gene3D" id="2.160.20.10">
    <property type="entry name" value="Single-stranded right-handed beta-helix, Pectin lyase-like"/>
    <property type="match status" value="1"/>
</dbReference>
<dbReference type="AlphaFoldDB" id="A0A4U1CX22"/>
<protein>
    <submittedName>
        <fullName evidence="3">Pectate lyase</fullName>
    </submittedName>
</protein>
<dbReference type="GO" id="GO:0016829">
    <property type="term" value="F:lyase activity"/>
    <property type="evidence" value="ECO:0007669"/>
    <property type="project" value="UniProtKB-KW"/>
</dbReference>
<feature type="chain" id="PRO_5020402548" evidence="1">
    <location>
        <begin position="30"/>
        <end position="1049"/>
    </location>
</feature>
<keyword evidence="3" id="KW-0456">Lyase</keyword>
<evidence type="ECO:0000313" key="3">
    <source>
        <dbReference type="EMBL" id="TKC10919.1"/>
    </source>
</evidence>
<dbReference type="Pfam" id="PF19815">
    <property type="entry name" value="DUF6298"/>
    <property type="match status" value="1"/>
</dbReference>
<organism evidence="3 4">
    <name type="scientific">Pedobacter polaris</name>
    <dbReference type="NCBI Taxonomy" id="2571273"/>
    <lineage>
        <taxon>Bacteria</taxon>
        <taxon>Pseudomonadati</taxon>
        <taxon>Bacteroidota</taxon>
        <taxon>Sphingobacteriia</taxon>
        <taxon>Sphingobacteriales</taxon>
        <taxon>Sphingobacteriaceae</taxon>
        <taxon>Pedobacter</taxon>
    </lineage>
</organism>
<name>A0A4U1CX22_9SPHI</name>
<evidence type="ECO:0000259" key="2">
    <source>
        <dbReference type="Pfam" id="PF19815"/>
    </source>
</evidence>
<evidence type="ECO:0000313" key="4">
    <source>
        <dbReference type="Proteomes" id="UP000309488"/>
    </source>
</evidence>
<dbReference type="OrthoDB" id="5488826at2"/>
<dbReference type="InterPro" id="IPR046265">
    <property type="entry name" value="DUF6298"/>
</dbReference>
<proteinExistence type="predicted"/>
<reference evidence="3 4" key="1">
    <citation type="submission" date="2019-04" db="EMBL/GenBank/DDBJ databases">
        <title>Pedobacter sp. RP-3-22 sp. nov., isolated from Arctic soil.</title>
        <authorList>
            <person name="Dahal R.H."/>
            <person name="Kim D.-U."/>
        </authorList>
    </citation>
    <scope>NUCLEOTIDE SEQUENCE [LARGE SCALE GENOMIC DNA]</scope>
    <source>
        <strain evidence="3 4">RP-3-22</strain>
    </source>
</reference>
<dbReference type="InterPro" id="IPR012334">
    <property type="entry name" value="Pectin_lyas_fold"/>
</dbReference>
<gene>
    <name evidence="3" type="ORF">FA048_07890</name>
</gene>
<dbReference type="EMBL" id="SWBR01000002">
    <property type="protein sequence ID" value="TKC10919.1"/>
    <property type="molecule type" value="Genomic_DNA"/>
</dbReference>
<comment type="caution">
    <text evidence="3">The sequence shown here is derived from an EMBL/GenBank/DDBJ whole genome shotgun (WGS) entry which is preliminary data.</text>
</comment>
<feature type="signal peptide" evidence="1">
    <location>
        <begin position="1"/>
        <end position="29"/>
    </location>
</feature>
<keyword evidence="4" id="KW-1185">Reference proteome</keyword>
<evidence type="ECO:0000256" key="1">
    <source>
        <dbReference type="SAM" id="SignalP"/>
    </source>
</evidence>
<accession>A0A4U1CX22</accession>
<keyword evidence="1" id="KW-0732">Signal</keyword>
<dbReference type="SUPFAM" id="SSF51126">
    <property type="entry name" value="Pectin lyase-like"/>
    <property type="match status" value="1"/>
</dbReference>
<feature type="domain" description="DUF6298" evidence="2">
    <location>
        <begin position="481"/>
        <end position="963"/>
    </location>
</feature>